<feature type="repeat" description="TPR" evidence="8">
    <location>
        <begin position="217"/>
        <end position="250"/>
    </location>
</feature>
<protein>
    <submittedName>
        <fullName evidence="10">Peroxin</fullName>
    </submittedName>
    <submittedName>
        <fullName evidence="11">Peroxisome biogenesis protein</fullName>
    </submittedName>
</protein>
<organism evidence="11 12">
    <name type="scientific">Acrasis kona</name>
    <dbReference type="NCBI Taxonomy" id="1008807"/>
    <lineage>
        <taxon>Eukaryota</taxon>
        <taxon>Discoba</taxon>
        <taxon>Heterolobosea</taxon>
        <taxon>Tetramitia</taxon>
        <taxon>Eutetramitia</taxon>
        <taxon>Acrasidae</taxon>
        <taxon>Acrasis</taxon>
    </lineage>
</organism>
<name>A0AAW2ZR03_9EUKA</name>
<dbReference type="GO" id="GO:0005829">
    <property type="term" value="C:cytosol"/>
    <property type="evidence" value="ECO:0007669"/>
    <property type="project" value="TreeGrafter"/>
</dbReference>
<dbReference type="PROSITE" id="PS50293">
    <property type="entry name" value="TPR_REGION"/>
    <property type="match status" value="1"/>
</dbReference>
<dbReference type="GO" id="GO:0016560">
    <property type="term" value="P:protein import into peroxisome matrix, docking"/>
    <property type="evidence" value="ECO:0007669"/>
    <property type="project" value="TreeGrafter"/>
</dbReference>
<dbReference type="Gene3D" id="1.25.40.10">
    <property type="entry name" value="Tetratricopeptide repeat domain"/>
    <property type="match status" value="1"/>
</dbReference>
<dbReference type="AlphaFoldDB" id="A0AAW2ZR03"/>
<feature type="repeat" description="TPR" evidence="8">
    <location>
        <begin position="320"/>
        <end position="353"/>
    </location>
</feature>
<dbReference type="Pfam" id="PF13181">
    <property type="entry name" value="TPR_8"/>
    <property type="match status" value="1"/>
</dbReference>
<evidence type="ECO:0000313" key="11">
    <source>
        <dbReference type="EMBL" id="KAL0491174.1"/>
    </source>
</evidence>
<comment type="subcellular location">
    <subcellularLocation>
        <location evidence="2">Cytoplasm</location>
    </subcellularLocation>
    <subcellularLocation>
        <location evidence="1">Peroxisome</location>
    </subcellularLocation>
</comment>
<feature type="repeat" description="TPR" evidence="8">
    <location>
        <begin position="354"/>
        <end position="387"/>
    </location>
</feature>
<evidence type="ECO:0000256" key="3">
    <source>
        <dbReference type="ARBA" id="ARBA00005348"/>
    </source>
</evidence>
<evidence type="ECO:0000256" key="5">
    <source>
        <dbReference type="ARBA" id="ARBA00022737"/>
    </source>
</evidence>
<dbReference type="InterPro" id="IPR019734">
    <property type="entry name" value="TPR_rpt"/>
</dbReference>
<sequence length="458" mass="52354">MSFFQDLATGSKGGEGGSSSNPFKDTIDQQRRLGDINSSINENRNFGVDSQNYSNMDKMKIRQRSEVMARQFFPDKGDEFIEQQVLKFQDSLNISGPRGSSYTDNGLYDGTTFGNQGSSQRFQDVTDFEFDDQSFEQAIQGSEDLGVDYLETLRKQLTLTHVQETADQYTMITSPQQNPYSSAPNKYEVGMRMKDGRDLNQAILAFEACVQENPQNSDAWLMLGRSHAECDDDVHAISALASAVRADPNNLDALLELGISHTNEQHKINALVYLKSWLQQHPVYAKVANFNPNQEYKFFMLHDEIMEGFAEAVKINPEDAQLFNVLGVLNHLVDNYEEAVSNFRRAATLDPKNHSYWNKLGATQANKRESDKAVEAYRRALGLKPNYIRAWVNLGIAYSNQQKNEEAVKFFLRALHMCPRIDHVWTYLGFTFHCMQRKDLVQLCEQKNVELFRNEFQF</sequence>
<proteinExistence type="inferred from homology"/>
<dbReference type="GO" id="GO:0005778">
    <property type="term" value="C:peroxisomal membrane"/>
    <property type="evidence" value="ECO:0007669"/>
    <property type="project" value="TreeGrafter"/>
</dbReference>
<keyword evidence="4" id="KW-0963">Cytoplasm</keyword>
<evidence type="ECO:0000256" key="1">
    <source>
        <dbReference type="ARBA" id="ARBA00004275"/>
    </source>
</evidence>
<dbReference type="EMBL" id="JAOPGA020001235">
    <property type="protein sequence ID" value="KAL0486494.1"/>
    <property type="molecule type" value="Genomic_DNA"/>
</dbReference>
<feature type="repeat" description="TPR" evidence="8">
    <location>
        <begin position="388"/>
        <end position="421"/>
    </location>
</feature>
<dbReference type="PANTHER" id="PTHR10130">
    <property type="entry name" value="PEROXISOMAL TARGETING SIGNAL 1 RECEPTOR PEX5"/>
    <property type="match status" value="1"/>
</dbReference>
<dbReference type="SMART" id="SM00028">
    <property type="entry name" value="TPR"/>
    <property type="match status" value="4"/>
</dbReference>
<dbReference type="SUPFAM" id="SSF48452">
    <property type="entry name" value="TPR-like"/>
    <property type="match status" value="1"/>
</dbReference>
<evidence type="ECO:0000256" key="4">
    <source>
        <dbReference type="ARBA" id="ARBA00022490"/>
    </source>
</evidence>
<evidence type="ECO:0000256" key="9">
    <source>
        <dbReference type="SAM" id="MobiDB-lite"/>
    </source>
</evidence>
<gene>
    <name evidence="11" type="ORF">AKO1_002314</name>
    <name evidence="10" type="ORF">AKO1_012022</name>
</gene>
<evidence type="ECO:0000256" key="7">
    <source>
        <dbReference type="ARBA" id="ARBA00023140"/>
    </source>
</evidence>
<comment type="caution">
    <text evidence="11">The sequence shown here is derived from an EMBL/GenBank/DDBJ whole genome shotgun (WGS) entry which is preliminary data.</text>
</comment>
<dbReference type="Pfam" id="PF14559">
    <property type="entry name" value="TPR_19"/>
    <property type="match status" value="1"/>
</dbReference>
<keyword evidence="12" id="KW-1185">Reference proteome</keyword>
<accession>A0AAW2ZR03</accession>
<evidence type="ECO:0000313" key="10">
    <source>
        <dbReference type="EMBL" id="KAL0486494.1"/>
    </source>
</evidence>
<evidence type="ECO:0000256" key="6">
    <source>
        <dbReference type="ARBA" id="ARBA00022803"/>
    </source>
</evidence>
<dbReference type="EMBL" id="JAOPGA020001768">
    <property type="protein sequence ID" value="KAL0491174.1"/>
    <property type="molecule type" value="Genomic_DNA"/>
</dbReference>
<feature type="region of interest" description="Disordered" evidence="9">
    <location>
        <begin position="1"/>
        <end position="26"/>
    </location>
</feature>
<keyword evidence="5" id="KW-0677">Repeat</keyword>
<dbReference type="GO" id="GO:0005052">
    <property type="term" value="F:peroxisome matrix targeting signal-1 binding"/>
    <property type="evidence" value="ECO:0007669"/>
    <property type="project" value="TreeGrafter"/>
</dbReference>
<comment type="similarity">
    <text evidence="3">Belongs to the peroxisomal targeting signal receptor family.</text>
</comment>
<dbReference type="Proteomes" id="UP001431209">
    <property type="component" value="Unassembled WGS sequence"/>
</dbReference>
<evidence type="ECO:0000256" key="2">
    <source>
        <dbReference type="ARBA" id="ARBA00004496"/>
    </source>
</evidence>
<keyword evidence="6 8" id="KW-0802">TPR repeat</keyword>
<dbReference type="PROSITE" id="PS50005">
    <property type="entry name" value="TPR"/>
    <property type="match status" value="4"/>
</dbReference>
<evidence type="ECO:0000256" key="8">
    <source>
        <dbReference type="PROSITE-ProRule" id="PRU00339"/>
    </source>
</evidence>
<dbReference type="InterPro" id="IPR024111">
    <property type="entry name" value="PEX5/PEX5L"/>
</dbReference>
<dbReference type="Pfam" id="PF13414">
    <property type="entry name" value="TPR_11"/>
    <property type="match status" value="1"/>
</dbReference>
<dbReference type="InterPro" id="IPR011990">
    <property type="entry name" value="TPR-like_helical_dom_sf"/>
</dbReference>
<evidence type="ECO:0000313" key="12">
    <source>
        <dbReference type="Proteomes" id="UP001431209"/>
    </source>
</evidence>
<dbReference type="PANTHER" id="PTHR10130:SF0">
    <property type="entry name" value="GH08708P"/>
    <property type="match status" value="1"/>
</dbReference>
<reference evidence="11 12" key="1">
    <citation type="submission" date="2024-03" db="EMBL/GenBank/DDBJ databases">
        <title>The Acrasis kona genome and developmental transcriptomes reveal deep origins of eukaryotic multicellular pathways.</title>
        <authorList>
            <person name="Sheikh S."/>
            <person name="Fu C.-J."/>
            <person name="Brown M.W."/>
            <person name="Baldauf S.L."/>
        </authorList>
    </citation>
    <scope>NUCLEOTIDE SEQUENCE [LARGE SCALE GENOMIC DNA]</scope>
    <source>
        <strain evidence="11 12">ATCC MYA-3509</strain>
    </source>
</reference>
<keyword evidence="7" id="KW-0576">Peroxisome</keyword>